<name>A0AAV5H0J7_9BASI</name>
<accession>A0AAV5H0J7</accession>
<comment type="caution">
    <text evidence="3">The sequence shown here is derived from an EMBL/GenBank/DDBJ whole genome shotgun (WGS) entry which is preliminary data.</text>
</comment>
<evidence type="ECO:0000256" key="1">
    <source>
        <dbReference type="SAM" id="MobiDB-lite"/>
    </source>
</evidence>
<keyword evidence="4" id="KW-1185">Reference proteome</keyword>
<dbReference type="EMBL" id="BQKY01000016">
    <property type="protein sequence ID" value="GJN94268.1"/>
    <property type="molecule type" value="Genomic_DNA"/>
</dbReference>
<evidence type="ECO:0000313" key="3">
    <source>
        <dbReference type="EMBL" id="GJN94268.1"/>
    </source>
</evidence>
<reference evidence="3 4" key="1">
    <citation type="submission" date="2021-12" db="EMBL/GenBank/DDBJ databases">
        <title>High titer production of polyol ester of fatty acids by Rhodotorula paludigena BS15 towards product separation-free biomass refinery.</title>
        <authorList>
            <person name="Mano J."/>
            <person name="Ono H."/>
            <person name="Tanaka T."/>
            <person name="Naito K."/>
            <person name="Sushida H."/>
            <person name="Ike M."/>
            <person name="Tokuyasu K."/>
            <person name="Kitaoka M."/>
        </authorList>
    </citation>
    <scope>NUCLEOTIDE SEQUENCE [LARGE SCALE GENOMIC DNA]</scope>
    <source>
        <strain evidence="3 4">BS15</strain>
    </source>
</reference>
<feature type="region of interest" description="Disordered" evidence="1">
    <location>
        <begin position="134"/>
        <end position="169"/>
    </location>
</feature>
<dbReference type="AlphaFoldDB" id="A0AAV5H0J7"/>
<keyword evidence="2" id="KW-0732">Signal</keyword>
<feature type="compositionally biased region" description="Basic residues" evidence="1">
    <location>
        <begin position="138"/>
        <end position="148"/>
    </location>
</feature>
<feature type="signal peptide" evidence="2">
    <location>
        <begin position="1"/>
        <end position="27"/>
    </location>
</feature>
<organism evidence="3 4">
    <name type="scientific">Rhodotorula paludigena</name>
    <dbReference type="NCBI Taxonomy" id="86838"/>
    <lineage>
        <taxon>Eukaryota</taxon>
        <taxon>Fungi</taxon>
        <taxon>Dikarya</taxon>
        <taxon>Basidiomycota</taxon>
        <taxon>Pucciniomycotina</taxon>
        <taxon>Microbotryomycetes</taxon>
        <taxon>Sporidiobolales</taxon>
        <taxon>Sporidiobolaceae</taxon>
        <taxon>Rhodotorula</taxon>
    </lineage>
</organism>
<feature type="compositionally biased region" description="Basic residues" evidence="1">
    <location>
        <begin position="159"/>
        <end position="169"/>
    </location>
</feature>
<sequence length="416" mass="42005">MVCAPSTSSLTIALVASAALLATQAEALPTHRSTSTIARRAHIASHQNVARAVGAEPSTSLGDHAIVVDASTSSDGANGGIRNSTINLTSISRRASTLSTFSRVVRSLFGARAIPPAPETFTALPLTVTVPVSAGPSRSKRHVHHSERQRRAAFVPRRGAAHTNKKRAHKLNQRRAAAAAAASTLSGEHHHPRNVKRATVVPVAPVELNERDIEYTAAAAQASIYRDAVAALGDGEPTASAVIEAAAAAPTVVASLDDTFVGAEIKAVAPGADDLSIDGAELPPVTLTVTLVPSGPNGEYVNAAALATPTASVDASASPSAASPSSSGSATAINPKASTSAAAAPLETVDLADSAPLKFASLAAASAYTPPSAASATALTGGAMARQVRRDVASRAQRAHAKRAAGQGATKWHAVV</sequence>
<evidence type="ECO:0000256" key="2">
    <source>
        <dbReference type="SAM" id="SignalP"/>
    </source>
</evidence>
<evidence type="ECO:0000313" key="4">
    <source>
        <dbReference type="Proteomes" id="UP001342314"/>
    </source>
</evidence>
<feature type="compositionally biased region" description="Low complexity" evidence="1">
    <location>
        <begin position="314"/>
        <end position="332"/>
    </location>
</feature>
<protein>
    <submittedName>
        <fullName evidence="3">Uncharacterized protein</fullName>
    </submittedName>
</protein>
<dbReference type="Proteomes" id="UP001342314">
    <property type="component" value="Unassembled WGS sequence"/>
</dbReference>
<gene>
    <name evidence="3" type="ORF">Rhopal_007342-T1</name>
</gene>
<proteinExistence type="predicted"/>
<feature type="chain" id="PRO_5043641147" evidence="2">
    <location>
        <begin position="28"/>
        <end position="416"/>
    </location>
</feature>
<feature type="region of interest" description="Disordered" evidence="1">
    <location>
        <begin position="314"/>
        <end position="333"/>
    </location>
</feature>